<dbReference type="GO" id="GO:0098632">
    <property type="term" value="F:cell-cell adhesion mediator activity"/>
    <property type="evidence" value="ECO:0007669"/>
    <property type="project" value="TreeGrafter"/>
</dbReference>
<evidence type="ECO:0000256" key="11">
    <source>
        <dbReference type="ARBA" id="ARBA00023319"/>
    </source>
</evidence>
<gene>
    <name evidence="18" type="primary">BSG</name>
</gene>
<dbReference type="SMART" id="SM00408">
    <property type="entry name" value="IGc2"/>
    <property type="match status" value="2"/>
</dbReference>
<dbReference type="InterPro" id="IPR003598">
    <property type="entry name" value="Ig_sub2"/>
</dbReference>
<dbReference type="PROSITE" id="PS50835">
    <property type="entry name" value="IG_LIKE"/>
    <property type="match status" value="3"/>
</dbReference>
<evidence type="ECO:0000256" key="2">
    <source>
        <dbReference type="ARBA" id="ARBA00022475"/>
    </source>
</evidence>
<feature type="transmembrane region" description="Helical" evidence="15">
    <location>
        <begin position="379"/>
        <end position="399"/>
    </location>
</feature>
<evidence type="ECO:0000256" key="7">
    <source>
        <dbReference type="ARBA" id="ARBA00023136"/>
    </source>
</evidence>
<comment type="subcellular location">
    <subcellularLocation>
        <location evidence="12">Basolateral cell membrane</location>
        <topology evidence="12">Single-pass type I membrane protein</topology>
    </subcellularLocation>
    <subcellularLocation>
        <location evidence="1">Endoplasmic reticulum membrane</location>
        <topology evidence="1">Single-pass type I membrane protein</topology>
    </subcellularLocation>
</comment>
<evidence type="ECO:0000256" key="12">
    <source>
        <dbReference type="ARBA" id="ARBA00023768"/>
    </source>
</evidence>
<keyword evidence="5" id="KW-0256">Endoplasmic reticulum</keyword>
<protein>
    <recommendedName>
        <fullName evidence="13">Basigin</fullName>
    </recommendedName>
</protein>
<proteinExistence type="predicted"/>
<dbReference type="InterPro" id="IPR007110">
    <property type="entry name" value="Ig-like_dom"/>
</dbReference>
<evidence type="ECO:0000256" key="15">
    <source>
        <dbReference type="SAM" id="Phobius"/>
    </source>
</evidence>
<reference evidence="18" key="1">
    <citation type="submission" date="2025-08" db="UniProtKB">
        <authorList>
            <consortium name="RefSeq"/>
        </authorList>
    </citation>
    <scope>IDENTIFICATION</scope>
</reference>
<evidence type="ECO:0000256" key="6">
    <source>
        <dbReference type="ARBA" id="ARBA00022989"/>
    </source>
</evidence>
<evidence type="ECO:0000256" key="1">
    <source>
        <dbReference type="ARBA" id="ARBA00004115"/>
    </source>
</evidence>
<accession>A0A6J1VPG6</accession>
<keyword evidence="3 15" id="KW-0812">Transmembrane</keyword>
<dbReference type="PRINTS" id="PR01856">
    <property type="entry name" value="BASIGIN"/>
</dbReference>
<dbReference type="InterPro" id="IPR013783">
    <property type="entry name" value="Ig-like_fold"/>
</dbReference>
<keyword evidence="2" id="KW-1003">Cell membrane</keyword>
<evidence type="ECO:0000256" key="4">
    <source>
        <dbReference type="ARBA" id="ARBA00022729"/>
    </source>
</evidence>
<evidence type="ECO:0000313" key="18">
    <source>
        <dbReference type="RefSeq" id="XP_026544961.1"/>
    </source>
</evidence>
<keyword evidence="9" id="KW-0675">Receptor</keyword>
<dbReference type="Pfam" id="PF07679">
    <property type="entry name" value="I-set"/>
    <property type="match status" value="1"/>
</dbReference>
<dbReference type="KEGG" id="nss:113426775"/>
<dbReference type="GO" id="GO:0070593">
    <property type="term" value="P:dendrite self-avoidance"/>
    <property type="evidence" value="ECO:0007669"/>
    <property type="project" value="TreeGrafter"/>
</dbReference>
<dbReference type="GO" id="GO:0007411">
    <property type="term" value="P:axon guidance"/>
    <property type="evidence" value="ECO:0007669"/>
    <property type="project" value="TreeGrafter"/>
</dbReference>
<dbReference type="Pfam" id="PF13927">
    <property type="entry name" value="Ig_3"/>
    <property type="match status" value="1"/>
</dbReference>
<dbReference type="InterPro" id="IPR013098">
    <property type="entry name" value="Ig_I-set"/>
</dbReference>
<feature type="domain" description="Ig-like" evidence="16">
    <location>
        <begin position="13"/>
        <end position="126"/>
    </location>
</feature>
<name>A0A6J1VPG6_9SAUR</name>
<evidence type="ECO:0000256" key="14">
    <source>
        <dbReference type="SAM" id="MobiDB-lite"/>
    </source>
</evidence>
<keyword evidence="17" id="KW-1185">Reference proteome</keyword>
<evidence type="ECO:0000259" key="16">
    <source>
        <dbReference type="PROSITE" id="PS50835"/>
    </source>
</evidence>
<dbReference type="FunFam" id="2.60.40.10:FF:000387">
    <property type="entry name" value="Neuroplastin b"/>
    <property type="match status" value="1"/>
</dbReference>
<dbReference type="GeneID" id="113426775"/>
<keyword evidence="8" id="KW-1015">Disulfide bond</keyword>
<dbReference type="SUPFAM" id="SSF48726">
    <property type="entry name" value="Immunoglobulin"/>
    <property type="match status" value="3"/>
</dbReference>
<dbReference type="GO" id="GO:0016323">
    <property type="term" value="C:basolateral plasma membrane"/>
    <property type="evidence" value="ECO:0007669"/>
    <property type="project" value="UniProtKB-SubCell"/>
</dbReference>
<evidence type="ECO:0000256" key="13">
    <source>
        <dbReference type="ARBA" id="ARBA00023876"/>
    </source>
</evidence>
<dbReference type="PANTHER" id="PTHR10075:SF107">
    <property type="entry name" value="BASIGIN"/>
    <property type="match status" value="1"/>
</dbReference>
<evidence type="ECO:0000256" key="9">
    <source>
        <dbReference type="ARBA" id="ARBA00023170"/>
    </source>
</evidence>
<evidence type="ECO:0000313" key="17">
    <source>
        <dbReference type="Proteomes" id="UP000504612"/>
    </source>
</evidence>
<evidence type="ECO:0000256" key="3">
    <source>
        <dbReference type="ARBA" id="ARBA00022692"/>
    </source>
</evidence>
<evidence type="ECO:0000256" key="8">
    <source>
        <dbReference type="ARBA" id="ARBA00023157"/>
    </source>
</evidence>
<dbReference type="AlphaFoldDB" id="A0A6J1VPG6"/>
<dbReference type="InterPro" id="IPR036179">
    <property type="entry name" value="Ig-like_dom_sf"/>
</dbReference>
<feature type="domain" description="Ig-like" evidence="16">
    <location>
        <begin position="187"/>
        <end position="274"/>
    </location>
</feature>
<dbReference type="FunFam" id="2.60.40.10:FF:000291">
    <property type="entry name" value="Neuroplastin b"/>
    <property type="match status" value="1"/>
</dbReference>
<dbReference type="GO" id="GO:0007156">
    <property type="term" value="P:homophilic cell adhesion via plasma membrane adhesion molecules"/>
    <property type="evidence" value="ECO:0007669"/>
    <property type="project" value="TreeGrafter"/>
</dbReference>
<dbReference type="CTD" id="682"/>
<evidence type="ECO:0000256" key="5">
    <source>
        <dbReference type="ARBA" id="ARBA00022824"/>
    </source>
</evidence>
<feature type="domain" description="Ig-like" evidence="16">
    <location>
        <begin position="275"/>
        <end position="371"/>
    </location>
</feature>
<dbReference type="GO" id="GO:0005789">
    <property type="term" value="C:endoplasmic reticulum membrane"/>
    <property type="evidence" value="ECO:0007669"/>
    <property type="project" value="UniProtKB-SubCell"/>
</dbReference>
<dbReference type="InterPro" id="IPR003599">
    <property type="entry name" value="Ig_sub"/>
</dbReference>
<feature type="compositionally biased region" description="Polar residues" evidence="14">
    <location>
        <begin position="423"/>
        <end position="438"/>
    </location>
</feature>
<sequence length="438" mass="49056">MHYFFIYFFPTNPLLLIPLQLIAGFIKSPLSQKKLTEESVELHCEAIGNPIPEIQWWFEGADPNGTAIQLWDGAWQNRVQISATYQRHSSSTIAITNLTIKDSGTYECWASNDPDRNHLSKSPKVKWIRSQANVIVTKREWQTPTCRRSHGHRNVSNITIPMPPPASPSTRVLWLSKTLLCTSASRPSPGAKISTSPEVTSGSNVIISCNISETPTPIKGNYWMKGETKLESNETALDFTSYMIPKVDYETSGEYHCVFDTMPLSKATVYVKVAPHVVPYKKTEHGNEGDAITLTCKCNSYPPATQWTWYKMVDQVPQPVANGTEERFYIQSNGTKTDLRVISLDLEKDPGIYVCNATNEMGEGSAEVTLKVRSRLAALWPFLGIVVEVLVLVTIIFIYEKRRKPNEVPEDDDDGGSAPLKGNTANNMDKNVRQRNAN</sequence>
<dbReference type="SMART" id="SM00409">
    <property type="entry name" value="IG"/>
    <property type="match status" value="3"/>
</dbReference>
<keyword evidence="4" id="KW-0732">Signal</keyword>
<keyword evidence="10" id="KW-0325">Glycoprotein</keyword>
<dbReference type="Proteomes" id="UP000504612">
    <property type="component" value="Unplaced"/>
</dbReference>
<keyword evidence="11" id="KW-0393">Immunoglobulin domain</keyword>
<keyword evidence="6 15" id="KW-1133">Transmembrane helix</keyword>
<dbReference type="PANTHER" id="PTHR10075">
    <property type="entry name" value="BASIGIN RELATED"/>
    <property type="match status" value="1"/>
</dbReference>
<dbReference type="Gene3D" id="2.60.40.10">
    <property type="entry name" value="Immunoglobulins"/>
    <property type="match status" value="3"/>
</dbReference>
<organism evidence="17 18">
    <name type="scientific">Notechis scutatus</name>
    <name type="common">mainland tiger snake</name>
    <dbReference type="NCBI Taxonomy" id="8663"/>
    <lineage>
        <taxon>Eukaryota</taxon>
        <taxon>Metazoa</taxon>
        <taxon>Chordata</taxon>
        <taxon>Craniata</taxon>
        <taxon>Vertebrata</taxon>
        <taxon>Euteleostomi</taxon>
        <taxon>Lepidosauria</taxon>
        <taxon>Squamata</taxon>
        <taxon>Bifurcata</taxon>
        <taxon>Unidentata</taxon>
        <taxon>Episquamata</taxon>
        <taxon>Toxicofera</taxon>
        <taxon>Serpentes</taxon>
        <taxon>Colubroidea</taxon>
        <taxon>Elapidae</taxon>
        <taxon>Hydrophiinae</taxon>
        <taxon>Notechis</taxon>
    </lineage>
</organism>
<keyword evidence="7 15" id="KW-0472">Membrane</keyword>
<evidence type="ECO:0000256" key="10">
    <source>
        <dbReference type="ARBA" id="ARBA00023180"/>
    </source>
</evidence>
<dbReference type="RefSeq" id="XP_026544961.1">
    <property type="nucleotide sequence ID" value="XM_026689176.1"/>
</dbReference>
<feature type="region of interest" description="Disordered" evidence="14">
    <location>
        <begin position="406"/>
        <end position="438"/>
    </location>
</feature>
<dbReference type="GO" id="GO:0030424">
    <property type="term" value="C:axon"/>
    <property type="evidence" value="ECO:0007669"/>
    <property type="project" value="TreeGrafter"/>
</dbReference>